<dbReference type="GO" id="GO:0005634">
    <property type="term" value="C:nucleus"/>
    <property type="evidence" value="ECO:0007669"/>
    <property type="project" value="TreeGrafter"/>
</dbReference>
<dbReference type="InterPro" id="IPR000916">
    <property type="entry name" value="Bet_v_I/MLP"/>
</dbReference>
<organism evidence="3 4">
    <name type="scientific">Buddleja alternifolia</name>
    <dbReference type="NCBI Taxonomy" id="168488"/>
    <lineage>
        <taxon>Eukaryota</taxon>
        <taxon>Viridiplantae</taxon>
        <taxon>Streptophyta</taxon>
        <taxon>Embryophyta</taxon>
        <taxon>Tracheophyta</taxon>
        <taxon>Spermatophyta</taxon>
        <taxon>Magnoliopsida</taxon>
        <taxon>eudicotyledons</taxon>
        <taxon>Gunneridae</taxon>
        <taxon>Pentapetalae</taxon>
        <taxon>asterids</taxon>
        <taxon>lamiids</taxon>
        <taxon>Lamiales</taxon>
        <taxon>Scrophulariaceae</taxon>
        <taxon>Buddlejeae</taxon>
        <taxon>Buddleja</taxon>
    </lineage>
</organism>
<dbReference type="Proteomes" id="UP000826271">
    <property type="component" value="Unassembled WGS sequence"/>
</dbReference>
<dbReference type="GO" id="GO:0009738">
    <property type="term" value="P:abscisic acid-activated signaling pathway"/>
    <property type="evidence" value="ECO:0007669"/>
    <property type="project" value="InterPro"/>
</dbReference>
<dbReference type="GO" id="GO:0038023">
    <property type="term" value="F:signaling receptor activity"/>
    <property type="evidence" value="ECO:0007669"/>
    <property type="project" value="InterPro"/>
</dbReference>
<dbReference type="AlphaFoldDB" id="A0AAV6WRM0"/>
<comment type="caution">
    <text evidence="3">The sequence shown here is derived from an EMBL/GenBank/DDBJ whole genome shotgun (WGS) entry which is preliminary data.</text>
</comment>
<sequence>MVVINHEYKLTSSVPPTRMWKAVVLDADNLIPKIMPQAIKMSRLYRETEELEALRSPFKSAKHRIDGVDEENHIFKYSIIEGDPLMGELESITHVVKIEAGLNGESVIKTTSSYITKSDNHTITEDKIKKGKDKAEAIIKAVEAHLYAQPDAYN</sequence>
<dbReference type="InterPro" id="IPR024949">
    <property type="entry name" value="Bet_v_I_allergen"/>
</dbReference>
<reference evidence="3" key="1">
    <citation type="submission" date="2019-10" db="EMBL/GenBank/DDBJ databases">
        <authorList>
            <person name="Zhang R."/>
            <person name="Pan Y."/>
            <person name="Wang J."/>
            <person name="Ma R."/>
            <person name="Yu S."/>
        </authorList>
    </citation>
    <scope>NUCLEOTIDE SEQUENCE</scope>
    <source>
        <strain evidence="3">LA-IB0</strain>
        <tissue evidence="3">Leaf</tissue>
    </source>
</reference>
<name>A0AAV6WRM0_9LAMI</name>
<dbReference type="PANTHER" id="PTHR31213:SF55">
    <property type="entry name" value="STRESS-INDUCED PROTEIN SAM22"/>
    <property type="match status" value="1"/>
</dbReference>
<dbReference type="Gene3D" id="3.30.530.20">
    <property type="match status" value="1"/>
</dbReference>
<keyword evidence="4" id="KW-1185">Reference proteome</keyword>
<accession>A0AAV6WRM0</accession>
<evidence type="ECO:0000259" key="2">
    <source>
        <dbReference type="Pfam" id="PF00407"/>
    </source>
</evidence>
<dbReference type="GO" id="GO:0005737">
    <property type="term" value="C:cytoplasm"/>
    <property type="evidence" value="ECO:0007669"/>
    <property type="project" value="TreeGrafter"/>
</dbReference>
<evidence type="ECO:0000313" key="4">
    <source>
        <dbReference type="Proteomes" id="UP000826271"/>
    </source>
</evidence>
<dbReference type="InterPro" id="IPR050279">
    <property type="entry name" value="Plant_def-hormone_signal"/>
</dbReference>
<evidence type="ECO:0000313" key="3">
    <source>
        <dbReference type="EMBL" id="KAG8370474.1"/>
    </source>
</evidence>
<dbReference type="EMBL" id="WHWC01000014">
    <property type="protein sequence ID" value="KAG8370474.1"/>
    <property type="molecule type" value="Genomic_DNA"/>
</dbReference>
<proteinExistence type="inferred from homology"/>
<dbReference type="CDD" id="cd07816">
    <property type="entry name" value="Bet_v1-like"/>
    <property type="match status" value="1"/>
</dbReference>
<dbReference type="PANTHER" id="PTHR31213">
    <property type="entry name" value="OS08G0374000 PROTEIN-RELATED"/>
    <property type="match status" value="1"/>
</dbReference>
<dbReference type="InterPro" id="IPR023393">
    <property type="entry name" value="START-like_dom_sf"/>
</dbReference>
<comment type="similarity">
    <text evidence="1">Belongs to the BetVI family.</text>
</comment>
<dbReference type="FunFam" id="3.30.530.20:FF:000007">
    <property type="entry name" value="Major pollen allergen Bet v 1-A"/>
    <property type="match status" value="1"/>
</dbReference>
<feature type="domain" description="Bet v I/Major latex protein" evidence="2">
    <location>
        <begin position="12"/>
        <end position="148"/>
    </location>
</feature>
<dbReference type="GO" id="GO:0010427">
    <property type="term" value="F:abscisic acid binding"/>
    <property type="evidence" value="ECO:0007669"/>
    <property type="project" value="InterPro"/>
</dbReference>
<gene>
    <name evidence="3" type="ORF">BUALT_Bualt14G0120600</name>
</gene>
<dbReference type="GO" id="GO:0006952">
    <property type="term" value="P:defense response"/>
    <property type="evidence" value="ECO:0007669"/>
    <property type="project" value="InterPro"/>
</dbReference>
<evidence type="ECO:0000256" key="1">
    <source>
        <dbReference type="ARBA" id="ARBA00009744"/>
    </source>
</evidence>
<dbReference type="SUPFAM" id="SSF55961">
    <property type="entry name" value="Bet v1-like"/>
    <property type="match status" value="1"/>
</dbReference>
<dbReference type="Pfam" id="PF00407">
    <property type="entry name" value="Bet_v_1"/>
    <property type="match status" value="1"/>
</dbReference>
<dbReference type="PRINTS" id="PR00634">
    <property type="entry name" value="BETALLERGEN"/>
</dbReference>
<dbReference type="GO" id="GO:0004864">
    <property type="term" value="F:protein phosphatase inhibitor activity"/>
    <property type="evidence" value="ECO:0007669"/>
    <property type="project" value="InterPro"/>
</dbReference>
<protein>
    <recommendedName>
        <fullName evidence="2">Bet v I/Major latex protein domain-containing protein</fullName>
    </recommendedName>
</protein>